<evidence type="ECO:0000313" key="2">
    <source>
        <dbReference type="EMBL" id="POP50991.1"/>
    </source>
</evidence>
<comment type="caution">
    <text evidence="2">The sequence shown here is derived from an EMBL/GenBank/DDBJ whole genome shotgun (WGS) entry which is preliminary data.</text>
</comment>
<feature type="transmembrane region" description="Helical" evidence="1">
    <location>
        <begin position="12"/>
        <end position="31"/>
    </location>
</feature>
<keyword evidence="1" id="KW-1133">Transmembrane helix</keyword>
<reference evidence="2 3" key="1">
    <citation type="submission" date="2018-01" db="EMBL/GenBank/DDBJ databases">
        <authorList>
            <person name="Yu X.-D."/>
        </authorList>
    </citation>
    <scope>NUCLEOTIDE SEQUENCE [LARGE SCALE GENOMIC DNA]</scope>
    <source>
        <strain evidence="2 3">ZX-21</strain>
    </source>
</reference>
<gene>
    <name evidence="2" type="ORF">C0068_19350</name>
</gene>
<dbReference type="EMBL" id="PQGG01000045">
    <property type="protein sequence ID" value="POP50991.1"/>
    <property type="molecule type" value="Genomic_DNA"/>
</dbReference>
<proteinExistence type="predicted"/>
<keyword evidence="1" id="KW-0472">Membrane</keyword>
<keyword evidence="1" id="KW-0812">Transmembrane</keyword>
<evidence type="ECO:0000256" key="1">
    <source>
        <dbReference type="SAM" id="Phobius"/>
    </source>
</evidence>
<sequence length="156" mass="18362">MQDLMIGVAKIVLPGILIAIFTSIITVKLSIRKFHEEKWWEKKQQTYSNLLEALHHLKNYASEHYEGQLLRKDMNEEKREELTSDWKKYSRELRKLMDLASFQLSDKAVEILDLYSKEKTEAEQSDDIYDWIDGDLAAVTKCLDNLKIEAKRDLKV</sequence>
<organism evidence="2 3">
    <name type="scientific">Zhongshania marina</name>
    <dbReference type="NCBI Taxonomy" id="2304603"/>
    <lineage>
        <taxon>Bacteria</taxon>
        <taxon>Pseudomonadati</taxon>
        <taxon>Pseudomonadota</taxon>
        <taxon>Gammaproteobacteria</taxon>
        <taxon>Cellvibrionales</taxon>
        <taxon>Spongiibacteraceae</taxon>
        <taxon>Zhongshania</taxon>
    </lineage>
</organism>
<protein>
    <submittedName>
        <fullName evidence="2">Uncharacterized protein</fullName>
    </submittedName>
</protein>
<dbReference type="RefSeq" id="WP_103686116.1">
    <property type="nucleotide sequence ID" value="NZ_PQGG01000045.1"/>
</dbReference>
<name>A0A2S4HB84_9GAMM</name>
<accession>A0A2S4HB84</accession>
<dbReference type="AlphaFoldDB" id="A0A2S4HB84"/>
<evidence type="ECO:0000313" key="3">
    <source>
        <dbReference type="Proteomes" id="UP000237222"/>
    </source>
</evidence>
<dbReference type="OrthoDB" id="7062712at2"/>
<dbReference type="Proteomes" id="UP000237222">
    <property type="component" value="Unassembled WGS sequence"/>
</dbReference>